<keyword evidence="11" id="KW-0665">Pyrimidine biosynthesis</keyword>
<dbReference type="InterPro" id="IPR011817">
    <property type="entry name" value="Uridylate_kinase"/>
</dbReference>
<protein>
    <recommendedName>
        <fullName evidence="5">Uridylate kinase</fullName>
        <ecNumber evidence="4">2.7.4.22</ecNumber>
    </recommendedName>
    <alternativeName>
        <fullName evidence="12">Uridine monophosphate kinase</fullName>
    </alternativeName>
</protein>
<dbReference type="NCBIfam" id="TIGR02075">
    <property type="entry name" value="pyrH_bact"/>
    <property type="match status" value="1"/>
</dbReference>
<dbReference type="SUPFAM" id="SSF53633">
    <property type="entry name" value="Carbamate kinase-like"/>
    <property type="match status" value="1"/>
</dbReference>
<evidence type="ECO:0000256" key="8">
    <source>
        <dbReference type="ARBA" id="ARBA00022741"/>
    </source>
</evidence>
<evidence type="ECO:0000256" key="2">
    <source>
        <dbReference type="ARBA" id="ARBA00004791"/>
    </source>
</evidence>
<dbReference type="InterPro" id="IPR001048">
    <property type="entry name" value="Asp/Glu/Uridylate_kinase"/>
</dbReference>
<keyword evidence="9 15" id="KW-0418">Kinase</keyword>
<dbReference type="GO" id="GO:0005737">
    <property type="term" value="C:cytoplasm"/>
    <property type="evidence" value="ECO:0007669"/>
    <property type="project" value="UniProtKB-SubCell"/>
</dbReference>
<evidence type="ECO:0000256" key="1">
    <source>
        <dbReference type="ARBA" id="ARBA00004496"/>
    </source>
</evidence>
<evidence type="ECO:0000256" key="12">
    <source>
        <dbReference type="ARBA" id="ARBA00032092"/>
    </source>
</evidence>
<accession>A0A3B1D363</accession>
<evidence type="ECO:0000256" key="11">
    <source>
        <dbReference type="ARBA" id="ARBA00022975"/>
    </source>
</evidence>
<comment type="pathway">
    <text evidence="2">Pyrimidine metabolism; CTP biosynthesis via de novo pathway; UDP from UMP (UMPK route): step 1/1.</text>
</comment>
<proteinExistence type="inferred from homology"/>
<evidence type="ECO:0000256" key="6">
    <source>
        <dbReference type="ARBA" id="ARBA00022490"/>
    </source>
</evidence>
<reference evidence="15" key="1">
    <citation type="submission" date="2018-06" db="EMBL/GenBank/DDBJ databases">
        <authorList>
            <person name="Zhirakovskaya E."/>
        </authorList>
    </citation>
    <scope>NUCLEOTIDE SEQUENCE</scope>
</reference>
<dbReference type="PIRSF" id="PIRSF005650">
    <property type="entry name" value="Uridylate_kin"/>
    <property type="match status" value="1"/>
</dbReference>
<keyword evidence="10" id="KW-0067">ATP-binding</keyword>
<evidence type="ECO:0000256" key="10">
    <source>
        <dbReference type="ARBA" id="ARBA00022840"/>
    </source>
</evidence>
<comment type="similarity">
    <text evidence="3">Belongs to the UMP kinase family.</text>
</comment>
<dbReference type="UniPathway" id="UPA00159">
    <property type="reaction ID" value="UER00275"/>
</dbReference>
<evidence type="ECO:0000256" key="4">
    <source>
        <dbReference type="ARBA" id="ARBA00012899"/>
    </source>
</evidence>
<dbReference type="InterPro" id="IPR015963">
    <property type="entry name" value="Uridylate_kinase_bac"/>
</dbReference>
<sequence>MDSKLKYNRILLKLSGESLMGDKETGIDPDMLNFFAREVKKIHNLGVEVGIVIGGGNIYRGLNAEDQGIDRVAGDQMGMLATIINAIALQNAFENAGMYTRLMTAITMQEIAEPYIRRRAVRHLEKGRVVIFGAGTGHPYFSTDTAAALRAIEICADAIIKGTRVDGIFDDDPEKNSKAVKYKEITYQDVIHQNLRVMDHTAITLCRENSVPLIVFNMNKENNLLDLVSGKDVGTIVDHKF</sequence>
<feature type="domain" description="Aspartate/glutamate/uridylate kinase" evidence="14">
    <location>
        <begin position="8"/>
        <end position="217"/>
    </location>
</feature>
<keyword evidence="6" id="KW-0963">Cytoplasm</keyword>
<dbReference type="InterPro" id="IPR036393">
    <property type="entry name" value="AceGlu_kinase-like_sf"/>
</dbReference>
<dbReference type="PANTHER" id="PTHR42833:SF4">
    <property type="entry name" value="URIDYLATE KINASE PUMPKIN, CHLOROPLASTIC"/>
    <property type="match status" value="1"/>
</dbReference>
<dbReference type="GO" id="GO:0005524">
    <property type="term" value="F:ATP binding"/>
    <property type="evidence" value="ECO:0007669"/>
    <property type="project" value="UniProtKB-KW"/>
</dbReference>
<dbReference type="EMBL" id="UOGD01000323">
    <property type="protein sequence ID" value="VAX26105.1"/>
    <property type="molecule type" value="Genomic_DNA"/>
</dbReference>
<comment type="catalytic activity">
    <reaction evidence="13">
        <text>UMP + ATP = UDP + ADP</text>
        <dbReference type="Rhea" id="RHEA:24400"/>
        <dbReference type="ChEBI" id="CHEBI:30616"/>
        <dbReference type="ChEBI" id="CHEBI:57865"/>
        <dbReference type="ChEBI" id="CHEBI:58223"/>
        <dbReference type="ChEBI" id="CHEBI:456216"/>
        <dbReference type="EC" id="2.7.4.22"/>
    </reaction>
</comment>
<dbReference type="Pfam" id="PF00696">
    <property type="entry name" value="AA_kinase"/>
    <property type="match status" value="1"/>
</dbReference>
<evidence type="ECO:0000313" key="15">
    <source>
        <dbReference type="EMBL" id="VAX26105.1"/>
    </source>
</evidence>
<dbReference type="CDD" id="cd04254">
    <property type="entry name" value="AAK_UMPK-PyrH-Ec"/>
    <property type="match status" value="1"/>
</dbReference>
<evidence type="ECO:0000256" key="5">
    <source>
        <dbReference type="ARBA" id="ARBA00016403"/>
    </source>
</evidence>
<dbReference type="PANTHER" id="PTHR42833">
    <property type="entry name" value="URIDYLATE KINASE"/>
    <property type="match status" value="1"/>
</dbReference>
<comment type="subcellular location">
    <subcellularLocation>
        <location evidence="1">Cytoplasm</location>
    </subcellularLocation>
</comment>
<keyword evidence="8" id="KW-0547">Nucleotide-binding</keyword>
<dbReference type="GO" id="GO:0033862">
    <property type="term" value="F:UMP kinase activity"/>
    <property type="evidence" value="ECO:0007669"/>
    <property type="project" value="UniProtKB-EC"/>
</dbReference>
<evidence type="ECO:0000256" key="7">
    <source>
        <dbReference type="ARBA" id="ARBA00022679"/>
    </source>
</evidence>
<evidence type="ECO:0000259" key="14">
    <source>
        <dbReference type="Pfam" id="PF00696"/>
    </source>
</evidence>
<keyword evidence="7 15" id="KW-0808">Transferase</keyword>
<organism evidence="15">
    <name type="scientific">hydrothermal vent metagenome</name>
    <dbReference type="NCBI Taxonomy" id="652676"/>
    <lineage>
        <taxon>unclassified sequences</taxon>
        <taxon>metagenomes</taxon>
        <taxon>ecological metagenomes</taxon>
    </lineage>
</organism>
<dbReference type="GO" id="GO:0006225">
    <property type="term" value="P:UDP biosynthetic process"/>
    <property type="evidence" value="ECO:0007669"/>
    <property type="project" value="TreeGrafter"/>
</dbReference>
<gene>
    <name evidence="15" type="ORF">MNBD_IGNAVI01-858</name>
</gene>
<dbReference type="FunFam" id="3.40.1160.10:FF:000001">
    <property type="entry name" value="Uridylate kinase"/>
    <property type="match status" value="1"/>
</dbReference>
<name>A0A3B1D363_9ZZZZ</name>
<dbReference type="HAMAP" id="MF_01220_B">
    <property type="entry name" value="PyrH_B"/>
    <property type="match status" value="1"/>
</dbReference>
<dbReference type="Gene3D" id="3.40.1160.10">
    <property type="entry name" value="Acetylglutamate kinase-like"/>
    <property type="match status" value="1"/>
</dbReference>
<evidence type="ECO:0000256" key="3">
    <source>
        <dbReference type="ARBA" id="ARBA00007614"/>
    </source>
</evidence>
<dbReference type="AlphaFoldDB" id="A0A3B1D363"/>
<dbReference type="EC" id="2.7.4.22" evidence="4"/>
<dbReference type="GO" id="GO:0044210">
    <property type="term" value="P:'de novo' CTP biosynthetic process"/>
    <property type="evidence" value="ECO:0007669"/>
    <property type="project" value="UniProtKB-UniPathway"/>
</dbReference>
<evidence type="ECO:0000256" key="9">
    <source>
        <dbReference type="ARBA" id="ARBA00022777"/>
    </source>
</evidence>
<evidence type="ECO:0000256" key="13">
    <source>
        <dbReference type="ARBA" id="ARBA00047767"/>
    </source>
</evidence>